<protein>
    <recommendedName>
        <fullName evidence="4">Nickel transporter</fullName>
    </recommendedName>
</protein>
<feature type="chain" id="PRO_5013281732" description="Nickel transporter" evidence="1">
    <location>
        <begin position="18"/>
        <end position="265"/>
    </location>
</feature>
<evidence type="ECO:0008006" key="4">
    <source>
        <dbReference type="Google" id="ProtNLM"/>
    </source>
</evidence>
<accession>A0A251X363</accession>
<evidence type="ECO:0000313" key="3">
    <source>
        <dbReference type="Proteomes" id="UP000194664"/>
    </source>
</evidence>
<evidence type="ECO:0000313" key="2">
    <source>
        <dbReference type="EMBL" id="OUD10835.1"/>
    </source>
</evidence>
<organism evidence="2 3">
    <name type="scientific">Marivivens niveibacter</name>
    <dbReference type="NCBI Taxonomy" id="1930667"/>
    <lineage>
        <taxon>Bacteria</taxon>
        <taxon>Pseudomonadati</taxon>
        <taxon>Pseudomonadota</taxon>
        <taxon>Alphaproteobacteria</taxon>
        <taxon>Rhodobacterales</taxon>
        <taxon>Paracoccaceae</taxon>
        <taxon>Marivivens group</taxon>
        <taxon>Marivivens</taxon>
    </lineage>
</organism>
<dbReference type="EMBL" id="MSPP01000001">
    <property type="protein sequence ID" value="OUD10835.1"/>
    <property type="molecule type" value="Genomic_DNA"/>
</dbReference>
<keyword evidence="1" id="KW-0732">Signal</keyword>
<keyword evidence="3" id="KW-1185">Reference proteome</keyword>
<dbReference type="Proteomes" id="UP000194664">
    <property type="component" value="Unassembled WGS sequence"/>
</dbReference>
<proteinExistence type="predicted"/>
<comment type="caution">
    <text evidence="2">The sequence shown here is derived from an EMBL/GenBank/DDBJ whole genome shotgun (WGS) entry which is preliminary data.</text>
</comment>
<name>A0A251X363_9RHOB</name>
<dbReference type="Pfam" id="PF10670">
    <property type="entry name" value="DUF4198"/>
    <property type="match status" value="1"/>
</dbReference>
<evidence type="ECO:0000256" key="1">
    <source>
        <dbReference type="SAM" id="SignalP"/>
    </source>
</evidence>
<dbReference type="InterPro" id="IPR019613">
    <property type="entry name" value="DUF4198"/>
</dbReference>
<reference evidence="2 3" key="1">
    <citation type="submission" date="2016-12" db="EMBL/GenBank/DDBJ databases">
        <title>The draft genome sequence of HSLHS2.</title>
        <authorList>
            <person name="Hu D."/>
            <person name="Wang L."/>
            <person name="Shao Z."/>
        </authorList>
    </citation>
    <scope>NUCLEOTIDE SEQUENCE [LARGE SCALE GENOMIC DNA]</scope>
    <source>
        <strain evidence="2">MCCC 1A06712</strain>
    </source>
</reference>
<dbReference type="OrthoDB" id="581894at2"/>
<feature type="signal peptide" evidence="1">
    <location>
        <begin position="1"/>
        <end position="17"/>
    </location>
</feature>
<gene>
    <name evidence="2" type="ORF">BVC71_05010</name>
</gene>
<dbReference type="AlphaFoldDB" id="A0A251X363"/>
<sequence length="265" mass="29129">MRSLLSILALVASPVMAHELWLEPLDYIVPNDGRLVANIVNGEAFDGANLVYLPSRIARFENYSGTEVAAIEMRAGDRPGLDVEPVSDGLNVVIYQSTAARLTYTDLAKFQRFVDHKSLPEPTTAPYPTTLPDNGILETYWRYSKTLVGVGDAVGIDQPTGLLTEFVALSNPYSDDTADFKATLLYEGEPRARAQVEVFEKSPTDEVTIFTVPTTDEGVVTINVKAGYEYMLDAVVLRAPELDDAVEMGAMYETHWANLTFAVPE</sequence>
<dbReference type="RefSeq" id="WP_086450483.1">
    <property type="nucleotide sequence ID" value="NZ_MSPP01000001.1"/>
</dbReference>